<dbReference type="FunFam" id="3.40.720.10:FF:000064">
    <property type="entry name" value="Probable acid phosphatase Pho610"/>
    <property type="match status" value="1"/>
</dbReference>
<dbReference type="PANTHER" id="PTHR31956:SF15">
    <property type="entry name" value="ACID PHOSPHATASE PHOA"/>
    <property type="match status" value="1"/>
</dbReference>
<reference evidence="4" key="1">
    <citation type="submission" date="2015-10" db="EMBL/GenBank/DDBJ databases">
        <authorList>
            <person name="Regsiter A."/>
            <person name="william w."/>
        </authorList>
    </citation>
    <scope>NUCLEOTIDE SEQUENCE</scope>
    <source>
        <strain evidence="4">Montdore</strain>
    </source>
</reference>
<gene>
    <name evidence="4" type="ORF">GSTUAT00000142001</name>
</gene>
<accession>A0A292QA40</accession>
<evidence type="ECO:0000256" key="2">
    <source>
        <dbReference type="SAM" id="MobiDB-lite"/>
    </source>
</evidence>
<feature type="compositionally biased region" description="Pro residues" evidence="2">
    <location>
        <begin position="393"/>
        <end position="402"/>
    </location>
</feature>
<dbReference type="Gene3D" id="3.40.720.10">
    <property type="entry name" value="Alkaline Phosphatase, subunit A"/>
    <property type="match status" value="1"/>
</dbReference>
<evidence type="ECO:0008006" key="6">
    <source>
        <dbReference type="Google" id="ProtNLM"/>
    </source>
</evidence>
<dbReference type="AlphaFoldDB" id="A0A292QA40"/>
<evidence type="ECO:0000313" key="4">
    <source>
        <dbReference type="EMBL" id="CUS15865.1"/>
    </source>
</evidence>
<dbReference type="InterPro" id="IPR017850">
    <property type="entry name" value="Alkaline_phosphatase_core_sf"/>
</dbReference>
<organism evidence="4 5">
    <name type="scientific">Tuber aestivum</name>
    <name type="common">summer truffle</name>
    <dbReference type="NCBI Taxonomy" id="59557"/>
    <lineage>
        <taxon>Eukaryota</taxon>
        <taxon>Fungi</taxon>
        <taxon>Dikarya</taxon>
        <taxon>Ascomycota</taxon>
        <taxon>Pezizomycotina</taxon>
        <taxon>Pezizomycetes</taxon>
        <taxon>Pezizales</taxon>
        <taxon>Tuberaceae</taxon>
        <taxon>Tuber</taxon>
    </lineage>
</organism>
<proteinExistence type="predicted"/>
<feature type="region of interest" description="Disordered" evidence="2">
    <location>
        <begin position="350"/>
        <end position="414"/>
    </location>
</feature>
<evidence type="ECO:0000256" key="3">
    <source>
        <dbReference type="SAM" id="SignalP"/>
    </source>
</evidence>
<dbReference type="GO" id="GO:0009395">
    <property type="term" value="P:phospholipid catabolic process"/>
    <property type="evidence" value="ECO:0007669"/>
    <property type="project" value="TreeGrafter"/>
</dbReference>
<feature type="compositionally biased region" description="Low complexity" evidence="2">
    <location>
        <begin position="378"/>
        <end position="392"/>
    </location>
</feature>
<feature type="signal peptide" evidence="3">
    <location>
        <begin position="1"/>
        <end position="19"/>
    </location>
</feature>
<evidence type="ECO:0000256" key="1">
    <source>
        <dbReference type="ARBA" id="ARBA00022801"/>
    </source>
</evidence>
<dbReference type="EMBL" id="LN890943">
    <property type="protein sequence ID" value="CUS15865.1"/>
    <property type="molecule type" value="Genomic_DNA"/>
</dbReference>
<dbReference type="InterPro" id="IPR007312">
    <property type="entry name" value="Phosphoesterase"/>
</dbReference>
<keyword evidence="3" id="KW-0732">Signal</keyword>
<dbReference type="Proteomes" id="UP001412239">
    <property type="component" value="Unassembled WGS sequence"/>
</dbReference>
<protein>
    <recommendedName>
        <fullName evidence="6">Acid phosphatase</fullName>
    </recommendedName>
</protein>
<evidence type="ECO:0000313" key="5">
    <source>
        <dbReference type="Proteomes" id="UP001412239"/>
    </source>
</evidence>
<dbReference type="GO" id="GO:0016788">
    <property type="term" value="F:hydrolase activity, acting on ester bonds"/>
    <property type="evidence" value="ECO:0007669"/>
    <property type="project" value="InterPro"/>
</dbReference>
<keyword evidence="5" id="KW-1185">Reference proteome</keyword>
<keyword evidence="1" id="KW-0378">Hydrolase</keyword>
<sequence length="437" mass="48085">MRSPSLCLLAAIAAMAVTASDVKGRVFNRFVTIWLENTDYDKAAGDPNLSWLAKKGILLSNYFAVTHPSEPNYVASVGGEYFGMNNDDMNKLPANISSVADLLEGKGISWGEYQEDMPYTGFTGNEYRNQQTQANAYVRKHNPLVIFNSVADVPERLANIKNLTLFWSDLEAQDLPQWIFITPNMTSDGHDTSVTVAGAWTRSFLEPLLANDYFMKDTLILVTFDENHTYTRPNRVVGILLGGAVPESVHGTTDNNYYDHYSEISTIEANWDLHTLGRYDVGANVFSLVANKTKDVVRKHSNLDGVYLNESYPGIFHRKKWAPQPVPNTSLNINGRSVLPSVVKTWGGDENQKQTVYGGDLEIPSAANRPKVRKNSEGQSSNSSSNSSSPSSPSGPPNPSPSSGPSQSLDSRPSGAMRYLSDISCIWLVVLLVMAFV</sequence>
<dbReference type="PANTHER" id="PTHR31956">
    <property type="entry name" value="NON-SPECIFIC PHOSPHOLIPASE C4-RELATED"/>
    <property type="match status" value="1"/>
</dbReference>
<name>A0A292QA40_9PEZI</name>
<dbReference type="Pfam" id="PF04185">
    <property type="entry name" value="Phosphoesterase"/>
    <property type="match status" value="1"/>
</dbReference>
<feature type="chain" id="PRO_5013239882" description="Acid phosphatase" evidence="3">
    <location>
        <begin position="20"/>
        <end position="437"/>
    </location>
</feature>